<dbReference type="OMA" id="NDMDRRA"/>
<evidence type="ECO:0000256" key="2">
    <source>
        <dbReference type="SAM" id="Phobius"/>
    </source>
</evidence>
<keyword evidence="3" id="KW-0732">Signal</keyword>
<keyword evidence="2" id="KW-1133">Transmembrane helix</keyword>
<reference evidence="5" key="1">
    <citation type="journal article" date="2012" name="PLoS Genet.">
        <title>The genomes of the fungal plant pathogens Cladosporium fulvum and Dothistroma septosporum reveal adaptation to different hosts and lifestyles but also signatures of common ancestry.</title>
        <authorList>
            <person name="de Wit P.J.G.M."/>
            <person name="van der Burgt A."/>
            <person name="Oekmen B."/>
            <person name="Stergiopoulos I."/>
            <person name="Abd-Elsalam K.A."/>
            <person name="Aerts A.L."/>
            <person name="Bahkali A.H."/>
            <person name="Beenen H.G."/>
            <person name="Chettri P."/>
            <person name="Cox M.P."/>
            <person name="Datema E."/>
            <person name="de Vries R.P."/>
            <person name="Dhillon B."/>
            <person name="Ganley A.R."/>
            <person name="Griffiths S.A."/>
            <person name="Guo Y."/>
            <person name="Hamelin R.C."/>
            <person name="Henrissat B."/>
            <person name="Kabir M.S."/>
            <person name="Jashni M.K."/>
            <person name="Kema G."/>
            <person name="Klaubauf S."/>
            <person name="Lapidus A."/>
            <person name="Levasseur A."/>
            <person name="Lindquist E."/>
            <person name="Mehrabi R."/>
            <person name="Ohm R.A."/>
            <person name="Owen T.J."/>
            <person name="Salamov A."/>
            <person name="Schwelm A."/>
            <person name="Schijlen E."/>
            <person name="Sun H."/>
            <person name="van den Burg H.A."/>
            <person name="van Ham R.C.H.J."/>
            <person name="Zhang S."/>
            <person name="Goodwin S.B."/>
            <person name="Grigoriev I.V."/>
            <person name="Collemare J."/>
            <person name="Bradshaw R.E."/>
        </authorList>
    </citation>
    <scope>NUCLEOTIDE SEQUENCE [LARGE SCALE GENOMIC DNA]</scope>
    <source>
        <strain evidence="5">NZE10 / CBS 128990</strain>
    </source>
</reference>
<organism evidence="4 5">
    <name type="scientific">Dothistroma septosporum (strain NZE10 / CBS 128990)</name>
    <name type="common">Red band needle blight fungus</name>
    <name type="synonym">Mycosphaerella pini</name>
    <dbReference type="NCBI Taxonomy" id="675120"/>
    <lineage>
        <taxon>Eukaryota</taxon>
        <taxon>Fungi</taxon>
        <taxon>Dikarya</taxon>
        <taxon>Ascomycota</taxon>
        <taxon>Pezizomycotina</taxon>
        <taxon>Dothideomycetes</taxon>
        <taxon>Dothideomycetidae</taxon>
        <taxon>Mycosphaerellales</taxon>
        <taxon>Mycosphaerellaceae</taxon>
        <taxon>Dothistroma</taxon>
    </lineage>
</organism>
<gene>
    <name evidence="4" type="ORF">DOTSEDRAFT_21625</name>
</gene>
<dbReference type="HOGENOM" id="CLU_1786799_0_0_1"/>
<evidence type="ECO:0008006" key="6">
    <source>
        <dbReference type="Google" id="ProtNLM"/>
    </source>
</evidence>
<evidence type="ECO:0000313" key="5">
    <source>
        <dbReference type="Proteomes" id="UP000016933"/>
    </source>
</evidence>
<sequence>MSQTPSSNDMDRRAIALLFLLHATHTMAFESAAVNTYSATQVNTGPAPTGPKDREISHLSQGARAGIATSAIFGAIVVLAIAFFVWKRVKRARMEKASQGVYLELQSGGPNKAALSQPPSAKPAESVPDLHLPLAHMQRSEELGD</sequence>
<reference evidence="4 5" key="2">
    <citation type="journal article" date="2012" name="PLoS Pathog.">
        <title>Diverse lifestyles and strategies of plant pathogenesis encoded in the genomes of eighteen Dothideomycetes fungi.</title>
        <authorList>
            <person name="Ohm R.A."/>
            <person name="Feau N."/>
            <person name="Henrissat B."/>
            <person name="Schoch C.L."/>
            <person name="Horwitz B.A."/>
            <person name="Barry K.W."/>
            <person name="Condon B.J."/>
            <person name="Copeland A.C."/>
            <person name="Dhillon B."/>
            <person name="Glaser F."/>
            <person name="Hesse C.N."/>
            <person name="Kosti I."/>
            <person name="LaButti K."/>
            <person name="Lindquist E.A."/>
            <person name="Lucas S."/>
            <person name="Salamov A.A."/>
            <person name="Bradshaw R.E."/>
            <person name="Ciuffetti L."/>
            <person name="Hamelin R.C."/>
            <person name="Kema G.H.J."/>
            <person name="Lawrence C."/>
            <person name="Scott J.A."/>
            <person name="Spatafora J.W."/>
            <person name="Turgeon B.G."/>
            <person name="de Wit P.J.G.M."/>
            <person name="Zhong S."/>
            <person name="Goodwin S.B."/>
            <person name="Grigoriev I.V."/>
        </authorList>
    </citation>
    <scope>NUCLEOTIDE SEQUENCE [LARGE SCALE GENOMIC DNA]</scope>
    <source>
        <strain evidence="5">NZE10 / CBS 128990</strain>
    </source>
</reference>
<evidence type="ECO:0000256" key="3">
    <source>
        <dbReference type="SAM" id="SignalP"/>
    </source>
</evidence>
<accession>N1PY22</accession>
<keyword evidence="2" id="KW-0812">Transmembrane</keyword>
<keyword evidence="2" id="KW-0472">Membrane</keyword>
<feature type="signal peptide" evidence="3">
    <location>
        <begin position="1"/>
        <end position="28"/>
    </location>
</feature>
<evidence type="ECO:0000256" key="1">
    <source>
        <dbReference type="SAM" id="MobiDB-lite"/>
    </source>
</evidence>
<feature type="chain" id="PRO_5004109682" description="Mid2 domain-containing protein" evidence="3">
    <location>
        <begin position="29"/>
        <end position="145"/>
    </location>
</feature>
<dbReference type="OrthoDB" id="10356343at2759"/>
<protein>
    <recommendedName>
        <fullName evidence="6">Mid2 domain-containing protein</fullName>
    </recommendedName>
</protein>
<keyword evidence="5" id="KW-1185">Reference proteome</keyword>
<feature type="region of interest" description="Disordered" evidence="1">
    <location>
        <begin position="108"/>
        <end position="145"/>
    </location>
</feature>
<dbReference type="AlphaFoldDB" id="N1PY22"/>
<dbReference type="EMBL" id="KB446536">
    <property type="protein sequence ID" value="EME47893.1"/>
    <property type="molecule type" value="Genomic_DNA"/>
</dbReference>
<name>N1PY22_DOTSN</name>
<feature type="transmembrane region" description="Helical" evidence="2">
    <location>
        <begin position="65"/>
        <end position="86"/>
    </location>
</feature>
<proteinExistence type="predicted"/>
<dbReference type="Proteomes" id="UP000016933">
    <property type="component" value="Unassembled WGS sequence"/>
</dbReference>
<evidence type="ECO:0000313" key="4">
    <source>
        <dbReference type="EMBL" id="EME47893.1"/>
    </source>
</evidence>